<name>A0A1W2TVB2_ROSNE</name>
<dbReference type="OrthoDB" id="4724997at2759"/>
<gene>
    <name evidence="2" type="ORF">SAMD00023353_8600210</name>
</gene>
<evidence type="ECO:0000313" key="2">
    <source>
        <dbReference type="EMBL" id="GAP92571.1"/>
    </source>
</evidence>
<sequence length="265" mass="29709">MPPLWAKAQPCRRRSHATCSANLLSRRRQKRECTNDTNQRRGQTRLERDPTDKKFNPLFRLWRYGLGNRCRHASSTAPASRDHGGGTAKQPERSPGAQVAYRPKTRDDSEMHDDGRTRDDSSTHAQTVASVTSTDSARYGSCGGAASTAATPPSRQSVEDGAEMRAGCGTESPDERAHDVPGPDDDEPGQPASSSPYCHPKTEFEANFAATPIDSRGLYLRYYESAHGALEIEQDDRHDYWEWDRAREQWFHVDANTKSVIWFVE</sequence>
<reference evidence="2" key="1">
    <citation type="submission" date="2016-03" db="EMBL/GenBank/DDBJ databases">
        <title>Draft genome sequence of Rosellinia necatrix.</title>
        <authorList>
            <person name="Kanematsu S."/>
        </authorList>
    </citation>
    <scope>NUCLEOTIDE SEQUENCE [LARGE SCALE GENOMIC DNA]</scope>
    <source>
        <strain evidence="2">W97</strain>
    </source>
</reference>
<proteinExistence type="predicted"/>
<feature type="compositionally biased region" description="Polar residues" evidence="1">
    <location>
        <begin position="123"/>
        <end position="136"/>
    </location>
</feature>
<feature type="region of interest" description="Disordered" evidence="1">
    <location>
        <begin position="22"/>
        <end position="52"/>
    </location>
</feature>
<feature type="compositionally biased region" description="Basic and acidic residues" evidence="1">
    <location>
        <begin position="104"/>
        <end position="122"/>
    </location>
</feature>
<evidence type="ECO:0000256" key="1">
    <source>
        <dbReference type="SAM" id="MobiDB-lite"/>
    </source>
</evidence>
<dbReference type="AlphaFoldDB" id="A0A1W2TVB2"/>
<keyword evidence="3" id="KW-1185">Reference proteome</keyword>
<dbReference type="EMBL" id="DF977531">
    <property type="protein sequence ID" value="GAP92571.1"/>
    <property type="molecule type" value="Genomic_DNA"/>
</dbReference>
<protein>
    <submittedName>
        <fullName evidence="2">Uncharacterized protein</fullName>
    </submittedName>
</protein>
<organism evidence="2">
    <name type="scientific">Rosellinia necatrix</name>
    <name type="common">White root-rot fungus</name>
    <dbReference type="NCBI Taxonomy" id="77044"/>
    <lineage>
        <taxon>Eukaryota</taxon>
        <taxon>Fungi</taxon>
        <taxon>Dikarya</taxon>
        <taxon>Ascomycota</taxon>
        <taxon>Pezizomycotina</taxon>
        <taxon>Sordariomycetes</taxon>
        <taxon>Xylariomycetidae</taxon>
        <taxon>Xylariales</taxon>
        <taxon>Xylariaceae</taxon>
        <taxon>Rosellinia</taxon>
    </lineage>
</organism>
<feature type="compositionally biased region" description="Low complexity" evidence="1">
    <location>
        <begin position="144"/>
        <end position="154"/>
    </location>
</feature>
<accession>A0A1W2TVB2</accession>
<dbReference type="Proteomes" id="UP000054516">
    <property type="component" value="Unassembled WGS sequence"/>
</dbReference>
<feature type="region of interest" description="Disordered" evidence="1">
    <location>
        <begin position="71"/>
        <end position="199"/>
    </location>
</feature>
<evidence type="ECO:0000313" key="3">
    <source>
        <dbReference type="Proteomes" id="UP000054516"/>
    </source>
</evidence>